<keyword evidence="4 5" id="KW-0472">Membrane</keyword>
<evidence type="ECO:0000256" key="4">
    <source>
        <dbReference type="ARBA" id="ARBA00023136"/>
    </source>
</evidence>
<feature type="transmembrane region" description="Helical" evidence="5">
    <location>
        <begin position="223"/>
        <end position="244"/>
    </location>
</feature>
<gene>
    <name evidence="6" type="ORF">SAMN02745977_02334</name>
</gene>
<keyword evidence="3 5" id="KW-1133">Transmembrane helix</keyword>
<evidence type="ECO:0000313" key="6">
    <source>
        <dbReference type="EMBL" id="SEN91244.1"/>
    </source>
</evidence>
<evidence type="ECO:0000313" key="7">
    <source>
        <dbReference type="Proteomes" id="UP000199531"/>
    </source>
</evidence>
<feature type="transmembrane region" description="Helical" evidence="5">
    <location>
        <begin position="162"/>
        <end position="184"/>
    </location>
</feature>
<accession>A0A1H8KEB7</accession>
<dbReference type="STRING" id="1121117.SAMN02745977_02334"/>
<evidence type="ECO:0000256" key="1">
    <source>
        <dbReference type="ARBA" id="ARBA00004141"/>
    </source>
</evidence>
<feature type="transmembrane region" description="Helical" evidence="5">
    <location>
        <begin position="15"/>
        <end position="33"/>
    </location>
</feature>
<dbReference type="EMBL" id="FOCW01000010">
    <property type="protein sequence ID" value="SEN91244.1"/>
    <property type="molecule type" value="Genomic_DNA"/>
</dbReference>
<proteinExistence type="predicted"/>
<reference evidence="6 7" key="1">
    <citation type="submission" date="2016-10" db="EMBL/GenBank/DDBJ databases">
        <authorList>
            <person name="de Groot N.N."/>
        </authorList>
    </citation>
    <scope>NUCLEOTIDE SEQUENCE [LARGE SCALE GENOMIC DNA]</scope>
    <source>
        <strain evidence="6 7">DSM 15123</strain>
    </source>
</reference>
<dbReference type="InterPro" id="IPR038770">
    <property type="entry name" value="Na+/solute_symporter_sf"/>
</dbReference>
<dbReference type="RefSeq" id="WP_091818145.1">
    <property type="nucleotide sequence ID" value="NZ_FOCW01000010.1"/>
</dbReference>
<sequence>MAGFQKVSQFIQKTFALWVLLAAVAAFVWPTGFKWIGPWITWLLGIVMFGMGITLSTADFREVARHPKAVLIGVVAQFVVMPGLAYLLSKGLNLPPEIAIGVILVGCCPGGTASNVMTYLARGNTALSVACTTASTLLAPLLTPAIFYLLAREWIDIDAGSMFISVLKVVLFPIALGLVAQMLLGARVKAVAEFTPLISVFAIVAIVAAVVAASQSRIAETGLLIFAVVILHNGLGYLIGYWAARLMGLSHADNKAIAIEVGMQNSGLGAALAAVHFKANPVAAVPSAIFSFWHNISGPLLATYWARKENRAQG</sequence>
<evidence type="ECO:0000256" key="5">
    <source>
        <dbReference type="SAM" id="Phobius"/>
    </source>
</evidence>
<keyword evidence="7" id="KW-1185">Reference proteome</keyword>
<evidence type="ECO:0000256" key="2">
    <source>
        <dbReference type="ARBA" id="ARBA00022692"/>
    </source>
</evidence>
<dbReference type="Pfam" id="PF01758">
    <property type="entry name" value="SBF"/>
    <property type="match status" value="1"/>
</dbReference>
<dbReference type="AlphaFoldDB" id="A0A1H8KEB7"/>
<dbReference type="InterPro" id="IPR004710">
    <property type="entry name" value="Bilac:Na_transpt"/>
</dbReference>
<feature type="transmembrane region" description="Helical" evidence="5">
    <location>
        <begin position="39"/>
        <end position="58"/>
    </location>
</feature>
<dbReference type="PANTHER" id="PTHR10361:SF28">
    <property type="entry name" value="P3 PROTEIN-RELATED"/>
    <property type="match status" value="1"/>
</dbReference>
<feature type="transmembrane region" description="Helical" evidence="5">
    <location>
        <begin position="100"/>
        <end position="120"/>
    </location>
</feature>
<comment type="subcellular location">
    <subcellularLocation>
        <location evidence="1">Membrane</location>
        <topology evidence="1">Multi-pass membrane protein</topology>
    </subcellularLocation>
</comment>
<feature type="transmembrane region" description="Helical" evidence="5">
    <location>
        <begin position="70"/>
        <end position="88"/>
    </location>
</feature>
<dbReference type="Proteomes" id="UP000199531">
    <property type="component" value="Unassembled WGS sequence"/>
</dbReference>
<dbReference type="OrthoDB" id="9806785at2"/>
<dbReference type="GO" id="GO:0016020">
    <property type="term" value="C:membrane"/>
    <property type="evidence" value="ECO:0007669"/>
    <property type="project" value="UniProtKB-SubCell"/>
</dbReference>
<keyword evidence="2 5" id="KW-0812">Transmembrane</keyword>
<organism evidence="6 7">
    <name type="scientific">Brachymonas denitrificans DSM 15123</name>
    <dbReference type="NCBI Taxonomy" id="1121117"/>
    <lineage>
        <taxon>Bacteria</taxon>
        <taxon>Pseudomonadati</taxon>
        <taxon>Pseudomonadota</taxon>
        <taxon>Betaproteobacteria</taxon>
        <taxon>Burkholderiales</taxon>
        <taxon>Comamonadaceae</taxon>
        <taxon>Brachymonas</taxon>
    </lineage>
</organism>
<protein>
    <submittedName>
        <fullName evidence="6">Bile acid:Na+ symporter, BASS family</fullName>
    </submittedName>
</protein>
<dbReference type="PANTHER" id="PTHR10361">
    <property type="entry name" value="SODIUM-BILE ACID COTRANSPORTER"/>
    <property type="match status" value="1"/>
</dbReference>
<feature type="transmembrane region" description="Helical" evidence="5">
    <location>
        <begin position="127"/>
        <end position="150"/>
    </location>
</feature>
<name>A0A1H8KEB7_9BURK</name>
<dbReference type="InterPro" id="IPR002657">
    <property type="entry name" value="BilAc:Na_symport/Acr3"/>
</dbReference>
<feature type="transmembrane region" description="Helical" evidence="5">
    <location>
        <begin position="191"/>
        <end position="211"/>
    </location>
</feature>
<evidence type="ECO:0000256" key="3">
    <source>
        <dbReference type="ARBA" id="ARBA00022989"/>
    </source>
</evidence>
<dbReference type="Gene3D" id="1.20.1530.20">
    <property type="match status" value="1"/>
</dbReference>